<keyword evidence="1" id="KW-0808">Transferase</keyword>
<dbReference type="EMBL" id="JARQZJ010000001">
    <property type="protein sequence ID" value="KAK9869815.1"/>
    <property type="molecule type" value="Genomic_DNA"/>
</dbReference>
<dbReference type="AlphaFoldDB" id="A0AAW1TJ71"/>
<dbReference type="GO" id="GO:0042811">
    <property type="term" value="P:pheromone biosynthetic process"/>
    <property type="evidence" value="ECO:0007669"/>
    <property type="project" value="UniProtKB-ARBA"/>
</dbReference>
<dbReference type="GO" id="GO:1990234">
    <property type="term" value="C:transferase complex"/>
    <property type="evidence" value="ECO:0007669"/>
    <property type="project" value="TreeGrafter"/>
</dbReference>
<comment type="caution">
    <text evidence="2">The sequence shown here is derived from an EMBL/GenBank/DDBJ whole genome shotgun (WGS) entry which is preliminary data.</text>
</comment>
<dbReference type="InterPro" id="IPR008949">
    <property type="entry name" value="Isoprenoid_synthase_dom_sf"/>
</dbReference>
<reference evidence="2 3" key="1">
    <citation type="submission" date="2023-03" db="EMBL/GenBank/DDBJ databases">
        <title>Genome insight into feeding habits of ladybird beetles.</title>
        <authorList>
            <person name="Li H.-S."/>
            <person name="Huang Y.-H."/>
            <person name="Pang H."/>
        </authorList>
    </citation>
    <scope>NUCLEOTIDE SEQUENCE [LARGE SCALE GENOMIC DNA]</scope>
    <source>
        <strain evidence="2">SYSU_2023b</strain>
        <tissue evidence="2">Whole body</tissue>
    </source>
</reference>
<keyword evidence="3" id="KW-1185">Reference proteome</keyword>
<dbReference type="Proteomes" id="UP001431783">
    <property type="component" value="Unassembled WGS sequence"/>
</dbReference>
<dbReference type="GO" id="GO:0005739">
    <property type="term" value="C:mitochondrion"/>
    <property type="evidence" value="ECO:0007669"/>
    <property type="project" value="TreeGrafter"/>
</dbReference>
<dbReference type="GO" id="GO:0006744">
    <property type="term" value="P:ubiquinone biosynthetic process"/>
    <property type="evidence" value="ECO:0007669"/>
    <property type="project" value="TreeGrafter"/>
</dbReference>
<proteinExistence type="inferred from homology"/>
<dbReference type="SUPFAM" id="SSF48576">
    <property type="entry name" value="Terpenoid synthases"/>
    <property type="match status" value="1"/>
</dbReference>
<comment type="similarity">
    <text evidence="1">Belongs to the FPP/GGPP synthase family.</text>
</comment>
<name>A0AAW1TJ71_9CUCU</name>
<evidence type="ECO:0000256" key="1">
    <source>
        <dbReference type="RuleBase" id="RU004466"/>
    </source>
</evidence>
<protein>
    <recommendedName>
        <fullName evidence="4">Decaprenyl-diphosphate synthase subunit 2</fullName>
    </recommendedName>
</protein>
<sequence length="417" mass="45875">MSVSKFTINFLRRNSVLSAGASGSNVFCDRGFGSAQPILKKIPEKKPDWNKAVAEAEKIVGYTTSFMSLRWLLSDEVANVAMHMRKLVGSNHPLLKAAKGLVFNGKNNMQAWGLIVLLISKALGYTSSVKASDEDKVAGFLHTQRALAEVTEMIRTSHLIHKGLMNMQNNSTEDISGDMIFGNKIALLSGDYLLSNSCMELANLQNQELVELMSSAVRDLSESEFLGPRDLQNNPLPSPPRSQSSLYRFNFAEDPLDPVKIGDALGNAEAEWTLRNILESGSLLGKSCQGALKLAGHSAKIQKQAYRFGRHLALSWQACLDCQPFSPGATGSFSLVSAPVLYTLQDNHDLYREIEIGSKNVNEVDFERLRQNVLAGPGVQMTKNLQQEHSDIAFEFLEKLPDSEARTALINIMTALI</sequence>
<dbReference type="GO" id="GO:0004659">
    <property type="term" value="F:prenyltransferase activity"/>
    <property type="evidence" value="ECO:0007669"/>
    <property type="project" value="InterPro"/>
</dbReference>
<evidence type="ECO:0000313" key="2">
    <source>
        <dbReference type="EMBL" id="KAK9869815.1"/>
    </source>
</evidence>
<dbReference type="PANTHER" id="PTHR12001:SF55">
    <property type="entry name" value="ALL TRANS-POLYPRENYL-DIPHOSPHATE SYNTHASE PDSS2"/>
    <property type="match status" value="1"/>
</dbReference>
<dbReference type="GO" id="GO:0008299">
    <property type="term" value="P:isoprenoid biosynthetic process"/>
    <property type="evidence" value="ECO:0007669"/>
    <property type="project" value="InterPro"/>
</dbReference>
<evidence type="ECO:0008006" key="4">
    <source>
        <dbReference type="Google" id="ProtNLM"/>
    </source>
</evidence>
<gene>
    <name evidence="2" type="ORF">WA026_003544</name>
</gene>
<dbReference type="Gene3D" id="1.10.600.10">
    <property type="entry name" value="Farnesyl Diphosphate Synthase"/>
    <property type="match status" value="1"/>
</dbReference>
<organism evidence="2 3">
    <name type="scientific">Henosepilachna vigintioctopunctata</name>
    <dbReference type="NCBI Taxonomy" id="420089"/>
    <lineage>
        <taxon>Eukaryota</taxon>
        <taxon>Metazoa</taxon>
        <taxon>Ecdysozoa</taxon>
        <taxon>Arthropoda</taxon>
        <taxon>Hexapoda</taxon>
        <taxon>Insecta</taxon>
        <taxon>Pterygota</taxon>
        <taxon>Neoptera</taxon>
        <taxon>Endopterygota</taxon>
        <taxon>Coleoptera</taxon>
        <taxon>Polyphaga</taxon>
        <taxon>Cucujiformia</taxon>
        <taxon>Coccinelloidea</taxon>
        <taxon>Coccinellidae</taxon>
        <taxon>Epilachninae</taxon>
        <taxon>Epilachnini</taxon>
        <taxon>Henosepilachna</taxon>
    </lineage>
</organism>
<evidence type="ECO:0000313" key="3">
    <source>
        <dbReference type="Proteomes" id="UP001431783"/>
    </source>
</evidence>
<dbReference type="Pfam" id="PF00348">
    <property type="entry name" value="polyprenyl_synt"/>
    <property type="match status" value="1"/>
</dbReference>
<accession>A0AAW1TJ71</accession>
<dbReference type="PANTHER" id="PTHR12001">
    <property type="entry name" value="GERANYLGERANYL PYROPHOSPHATE SYNTHASE"/>
    <property type="match status" value="1"/>
</dbReference>
<dbReference type="InterPro" id="IPR000092">
    <property type="entry name" value="Polyprenyl_synt"/>
</dbReference>